<dbReference type="PANTHER" id="PTHR30191">
    <property type="entry name" value="FORMATE ACETYLTRANSFERASE"/>
    <property type="match status" value="1"/>
</dbReference>
<dbReference type="PANTHER" id="PTHR30191:SF0">
    <property type="entry name" value="FORMATE ACETYLTRANSFERASE 1"/>
    <property type="match status" value="1"/>
</dbReference>
<dbReference type="Proteomes" id="UP000004198">
    <property type="component" value="Unassembled WGS sequence"/>
</dbReference>
<dbReference type="STRING" id="536227.Ccar_18090"/>
<dbReference type="InterPro" id="IPR004184">
    <property type="entry name" value="PFL_dom"/>
</dbReference>
<dbReference type="GO" id="GO:0008861">
    <property type="term" value="F:formate C-acetyltransferase activity"/>
    <property type="evidence" value="ECO:0007669"/>
    <property type="project" value="UniProtKB-EC"/>
</dbReference>
<dbReference type="PROSITE" id="PS51554">
    <property type="entry name" value="PFL"/>
    <property type="match status" value="1"/>
</dbReference>
<dbReference type="Gene3D" id="3.20.70.20">
    <property type="match status" value="1"/>
</dbReference>
<name>C6PYH1_9CLOT</name>
<dbReference type="EMBL" id="ACVI01000078">
    <property type="protein sequence ID" value="EET85736.1"/>
    <property type="molecule type" value="Genomic_DNA"/>
</dbReference>
<dbReference type="RefSeq" id="WP_007062723.1">
    <property type="nucleotide sequence ID" value="NZ_ACVI01000078.1"/>
</dbReference>
<reference evidence="2 3" key="1">
    <citation type="submission" date="2009-06" db="EMBL/GenBank/DDBJ databases">
        <title>The draft genome of Clostridium carboxidivorans P7.</title>
        <authorList>
            <consortium name="US DOE Joint Genome Institute (JGI-PGF)"/>
            <person name="Lucas S."/>
            <person name="Copeland A."/>
            <person name="Lapidus A."/>
            <person name="Glavina del Rio T."/>
            <person name="Tice H."/>
            <person name="Bruce D."/>
            <person name="Goodwin L."/>
            <person name="Pitluck S."/>
            <person name="Larimer F."/>
            <person name="Land M.L."/>
            <person name="Hauser L."/>
            <person name="Hemme C.L."/>
        </authorList>
    </citation>
    <scope>NUCLEOTIDE SEQUENCE [LARGE SCALE GENOMIC DNA]</scope>
    <source>
        <strain evidence="2 3">P7</strain>
    </source>
</reference>
<comment type="caution">
    <text evidence="2">The sequence shown here is derived from an EMBL/GenBank/DDBJ whole genome shotgun (WGS) entry which is preliminary data.</text>
</comment>
<protein>
    <submittedName>
        <fullName evidence="2">Formate C-acetyltransferase</fullName>
        <ecNumber evidence="2">2.3.1.54</ecNumber>
    </submittedName>
</protein>
<evidence type="ECO:0000259" key="1">
    <source>
        <dbReference type="PROSITE" id="PS51554"/>
    </source>
</evidence>
<feature type="non-terminal residue" evidence="2">
    <location>
        <position position="122"/>
    </location>
</feature>
<dbReference type="InterPro" id="IPR050244">
    <property type="entry name" value="Auton_GlycylRad_Cofactor"/>
</dbReference>
<sequence length="122" mass="14261">MVMKQWQGFKTGIWTEEIDVREFIQKNYTAYEGDKSFLEAPTEKTKKLWKEAEELIVEEIKRGIIDVETNEISGINNFKPGYLDKENEVIVGFQTDAPLKRIMNPFGGMRMVEQSLEEYGFK</sequence>
<accession>C6PYH1</accession>
<dbReference type="Pfam" id="PF02901">
    <property type="entry name" value="PFL-like"/>
    <property type="match status" value="1"/>
</dbReference>
<keyword evidence="3" id="KW-1185">Reference proteome</keyword>
<evidence type="ECO:0000313" key="3">
    <source>
        <dbReference type="Proteomes" id="UP000004198"/>
    </source>
</evidence>
<feature type="domain" description="PFL" evidence="1">
    <location>
        <begin position="1"/>
        <end position="122"/>
    </location>
</feature>
<dbReference type="eggNOG" id="COG1882">
    <property type="taxonomic scope" value="Bacteria"/>
</dbReference>
<gene>
    <name evidence="2" type="ORF">CcarbDRAFT_3838</name>
</gene>
<organism evidence="2 3">
    <name type="scientific">Clostridium carboxidivorans P7</name>
    <dbReference type="NCBI Taxonomy" id="536227"/>
    <lineage>
        <taxon>Bacteria</taxon>
        <taxon>Bacillati</taxon>
        <taxon>Bacillota</taxon>
        <taxon>Clostridia</taxon>
        <taxon>Eubacteriales</taxon>
        <taxon>Clostridiaceae</taxon>
        <taxon>Clostridium</taxon>
    </lineage>
</organism>
<proteinExistence type="predicted"/>
<keyword evidence="2" id="KW-0808">Transferase</keyword>
<keyword evidence="2" id="KW-0012">Acyltransferase</keyword>
<dbReference type="AlphaFoldDB" id="C6PYH1"/>
<dbReference type="SUPFAM" id="SSF51998">
    <property type="entry name" value="PFL-like glycyl radical enzymes"/>
    <property type="match status" value="1"/>
</dbReference>
<evidence type="ECO:0000313" key="2">
    <source>
        <dbReference type="EMBL" id="EET85736.1"/>
    </source>
</evidence>
<dbReference type="GO" id="GO:0005829">
    <property type="term" value="C:cytosol"/>
    <property type="evidence" value="ECO:0007669"/>
    <property type="project" value="TreeGrafter"/>
</dbReference>
<dbReference type="EC" id="2.3.1.54" evidence="2"/>